<evidence type="ECO:0000313" key="2">
    <source>
        <dbReference type="Proteomes" id="UP001331761"/>
    </source>
</evidence>
<gene>
    <name evidence="1" type="ORF">GCK32_012004</name>
</gene>
<dbReference type="Proteomes" id="UP001331761">
    <property type="component" value="Unassembled WGS sequence"/>
</dbReference>
<comment type="caution">
    <text evidence="1">The sequence shown here is derived from an EMBL/GenBank/DDBJ whole genome shotgun (WGS) entry which is preliminary data.</text>
</comment>
<proteinExistence type="predicted"/>
<keyword evidence="2" id="KW-1185">Reference proteome</keyword>
<feature type="non-terminal residue" evidence="1">
    <location>
        <position position="203"/>
    </location>
</feature>
<name>A0AAN8G5Q3_TRICO</name>
<dbReference type="EMBL" id="WIXE01010716">
    <property type="protein sequence ID" value="KAK5977348.1"/>
    <property type="molecule type" value="Genomic_DNA"/>
</dbReference>
<dbReference type="Gene3D" id="3.70.10.10">
    <property type="match status" value="1"/>
</dbReference>
<sequence>MEEAGSSVDQPLSRSLNGSITSNKRNTAVYLLHSNVKIFANAIIALSKLGDELFLRSQKRGEEKAYAASVAHYEFAGGTESDLGWQHDSLKAFNKLDRRMVFFSFVDDFFSDSDTNCLSSDTAKDCRLSMKTALSMFKSAYFMEKNLVSCMISVDVFGNELRIEFQHTCDVSRSFDVNVMEKHKPFISDVRKSDLCNVVTVSA</sequence>
<evidence type="ECO:0000313" key="1">
    <source>
        <dbReference type="EMBL" id="KAK5977348.1"/>
    </source>
</evidence>
<protein>
    <submittedName>
        <fullName evidence="1">Uncharacterized protein</fullName>
    </submittedName>
</protein>
<organism evidence="1 2">
    <name type="scientific">Trichostrongylus colubriformis</name>
    <name type="common">Black scour worm</name>
    <dbReference type="NCBI Taxonomy" id="6319"/>
    <lineage>
        <taxon>Eukaryota</taxon>
        <taxon>Metazoa</taxon>
        <taxon>Ecdysozoa</taxon>
        <taxon>Nematoda</taxon>
        <taxon>Chromadorea</taxon>
        <taxon>Rhabditida</taxon>
        <taxon>Rhabditina</taxon>
        <taxon>Rhabditomorpha</taxon>
        <taxon>Strongyloidea</taxon>
        <taxon>Trichostrongylidae</taxon>
        <taxon>Trichostrongylus</taxon>
    </lineage>
</organism>
<dbReference type="AlphaFoldDB" id="A0AAN8G5Q3"/>
<reference evidence="1 2" key="1">
    <citation type="submission" date="2019-10" db="EMBL/GenBank/DDBJ databases">
        <title>Assembly and Annotation for the nematode Trichostrongylus colubriformis.</title>
        <authorList>
            <person name="Martin J."/>
        </authorList>
    </citation>
    <scope>NUCLEOTIDE SEQUENCE [LARGE SCALE GENOMIC DNA]</scope>
    <source>
        <strain evidence="1">G859</strain>
        <tissue evidence="1">Whole worm</tissue>
    </source>
</reference>
<accession>A0AAN8G5Q3</accession>